<gene>
    <name evidence="3" type="ORF">HDK90DRAFT_336129</name>
</gene>
<keyword evidence="2" id="KW-0812">Transmembrane</keyword>
<feature type="transmembrane region" description="Helical" evidence="2">
    <location>
        <begin position="12"/>
        <end position="31"/>
    </location>
</feature>
<feature type="region of interest" description="Disordered" evidence="1">
    <location>
        <begin position="129"/>
        <end position="164"/>
    </location>
</feature>
<evidence type="ECO:0000256" key="1">
    <source>
        <dbReference type="SAM" id="MobiDB-lite"/>
    </source>
</evidence>
<name>A0ABR1YJ56_9PEZI</name>
<keyword evidence="2" id="KW-0472">Membrane</keyword>
<reference evidence="3 4" key="1">
    <citation type="submission" date="2024-04" db="EMBL/GenBank/DDBJ databases">
        <title>Phyllosticta paracitricarpa is synonymous to the EU quarantine fungus P. citricarpa based on phylogenomic analyses.</title>
        <authorList>
            <consortium name="Lawrence Berkeley National Laboratory"/>
            <person name="Van Ingen-Buijs V.A."/>
            <person name="Van Westerhoven A.C."/>
            <person name="Haridas S."/>
            <person name="Skiadas P."/>
            <person name="Martin F."/>
            <person name="Groenewald J.Z."/>
            <person name="Crous P.W."/>
            <person name="Seidl M.F."/>
        </authorList>
    </citation>
    <scope>NUCLEOTIDE SEQUENCE [LARGE SCALE GENOMIC DNA]</scope>
    <source>
        <strain evidence="3 4">CBS 123374</strain>
    </source>
</reference>
<evidence type="ECO:0000313" key="4">
    <source>
        <dbReference type="Proteomes" id="UP001492380"/>
    </source>
</evidence>
<evidence type="ECO:0000256" key="2">
    <source>
        <dbReference type="SAM" id="Phobius"/>
    </source>
</evidence>
<proteinExistence type="predicted"/>
<accession>A0ABR1YJ56</accession>
<organism evidence="3 4">
    <name type="scientific">Phyllosticta capitalensis</name>
    <dbReference type="NCBI Taxonomy" id="121624"/>
    <lineage>
        <taxon>Eukaryota</taxon>
        <taxon>Fungi</taxon>
        <taxon>Dikarya</taxon>
        <taxon>Ascomycota</taxon>
        <taxon>Pezizomycotina</taxon>
        <taxon>Dothideomycetes</taxon>
        <taxon>Dothideomycetes incertae sedis</taxon>
        <taxon>Botryosphaeriales</taxon>
        <taxon>Phyllostictaceae</taxon>
        <taxon>Phyllosticta</taxon>
    </lineage>
</organism>
<dbReference type="Proteomes" id="UP001492380">
    <property type="component" value="Unassembled WGS sequence"/>
</dbReference>
<keyword evidence="2" id="KW-1133">Transmembrane helix</keyword>
<evidence type="ECO:0000313" key="3">
    <source>
        <dbReference type="EMBL" id="KAK8230940.1"/>
    </source>
</evidence>
<protein>
    <submittedName>
        <fullName evidence="3">Uncharacterized protein</fullName>
    </submittedName>
</protein>
<dbReference type="EMBL" id="JBBWRZ010000008">
    <property type="protein sequence ID" value="KAK8230940.1"/>
    <property type="molecule type" value="Genomic_DNA"/>
</dbReference>
<keyword evidence="4" id="KW-1185">Reference proteome</keyword>
<sequence length="241" mass="27316">MAALRENACIRVSAVYCSSSFLSLSCIYSYSYSYISFVARISSCYTLQNCHIRIVQSTLLFALLFNLYTTHKQPTYLPPKSPASQPASHHAIHRLFSLRRRCLRLALYLALALLVHLLRLLRLVHGPTGSHEPGRPLRHQPGASKHARLDERRRCGPPSGRPRRPLPRQLLVLLRVRHRAHEHVAVQGLHRLLPRPLRRVLDQVDRLPVGRVVELEDGCLGGGWRVDGMVSSTVGAWRVNE</sequence>
<comment type="caution">
    <text evidence="3">The sequence shown here is derived from an EMBL/GenBank/DDBJ whole genome shotgun (WGS) entry which is preliminary data.</text>
</comment>
<dbReference type="PROSITE" id="PS51257">
    <property type="entry name" value="PROKAR_LIPOPROTEIN"/>
    <property type="match status" value="1"/>
</dbReference>